<dbReference type="Pfam" id="PF14392">
    <property type="entry name" value="zf-CCHC_4"/>
    <property type="match status" value="1"/>
</dbReference>
<sequence>MGEEHVVTFTYERLPNFSYLCGCLGHIPKYCLRQSEIASVGLKSPRIMPKSLDIFGVFNKERQEIPPKQVHERNFESERVVESSLQVRGAYQSLLEGNLEFGLGNEDLTTTKESRQNLKKKNTLVVQEVVAASHNAVADETQICNLYLWRLTLLMFLSHSRERRGLIRFLKKG</sequence>
<proteinExistence type="predicted"/>
<gene>
    <name evidence="2" type="ORF">Sradi_4924100</name>
</gene>
<dbReference type="AlphaFoldDB" id="A0AAW2MCU4"/>
<name>A0AAW2MCU4_SESRA</name>
<comment type="caution">
    <text evidence="2">The sequence shown here is derived from an EMBL/GenBank/DDBJ whole genome shotgun (WGS) entry which is preliminary data.</text>
</comment>
<dbReference type="InterPro" id="IPR025836">
    <property type="entry name" value="Zn_knuckle_CX2CX4HX4C"/>
</dbReference>
<dbReference type="EMBL" id="JACGWJ010000022">
    <property type="protein sequence ID" value="KAL0329374.1"/>
    <property type="molecule type" value="Genomic_DNA"/>
</dbReference>
<accession>A0AAW2MCU4</accession>
<feature type="domain" description="Zinc knuckle CX2CX4HX4C" evidence="1">
    <location>
        <begin position="2"/>
        <end position="32"/>
    </location>
</feature>
<evidence type="ECO:0000313" key="2">
    <source>
        <dbReference type="EMBL" id="KAL0329374.1"/>
    </source>
</evidence>
<reference evidence="2" key="1">
    <citation type="submission" date="2020-06" db="EMBL/GenBank/DDBJ databases">
        <authorList>
            <person name="Li T."/>
            <person name="Hu X."/>
            <person name="Zhang T."/>
            <person name="Song X."/>
            <person name="Zhang H."/>
            <person name="Dai N."/>
            <person name="Sheng W."/>
            <person name="Hou X."/>
            <person name="Wei L."/>
        </authorList>
    </citation>
    <scope>NUCLEOTIDE SEQUENCE</scope>
    <source>
        <strain evidence="2">G02</strain>
        <tissue evidence="2">Leaf</tissue>
    </source>
</reference>
<evidence type="ECO:0000259" key="1">
    <source>
        <dbReference type="Pfam" id="PF14392"/>
    </source>
</evidence>
<organism evidence="2">
    <name type="scientific">Sesamum radiatum</name>
    <name type="common">Black benniseed</name>
    <dbReference type="NCBI Taxonomy" id="300843"/>
    <lineage>
        <taxon>Eukaryota</taxon>
        <taxon>Viridiplantae</taxon>
        <taxon>Streptophyta</taxon>
        <taxon>Embryophyta</taxon>
        <taxon>Tracheophyta</taxon>
        <taxon>Spermatophyta</taxon>
        <taxon>Magnoliopsida</taxon>
        <taxon>eudicotyledons</taxon>
        <taxon>Gunneridae</taxon>
        <taxon>Pentapetalae</taxon>
        <taxon>asterids</taxon>
        <taxon>lamiids</taxon>
        <taxon>Lamiales</taxon>
        <taxon>Pedaliaceae</taxon>
        <taxon>Sesamum</taxon>
    </lineage>
</organism>
<protein>
    <recommendedName>
        <fullName evidence="1">Zinc knuckle CX2CX4HX4C domain-containing protein</fullName>
    </recommendedName>
</protein>
<reference evidence="2" key="2">
    <citation type="journal article" date="2024" name="Plant">
        <title>Genomic evolution and insights into agronomic trait innovations of Sesamum species.</title>
        <authorList>
            <person name="Miao H."/>
            <person name="Wang L."/>
            <person name="Qu L."/>
            <person name="Liu H."/>
            <person name="Sun Y."/>
            <person name="Le M."/>
            <person name="Wang Q."/>
            <person name="Wei S."/>
            <person name="Zheng Y."/>
            <person name="Lin W."/>
            <person name="Duan Y."/>
            <person name="Cao H."/>
            <person name="Xiong S."/>
            <person name="Wang X."/>
            <person name="Wei L."/>
            <person name="Li C."/>
            <person name="Ma Q."/>
            <person name="Ju M."/>
            <person name="Zhao R."/>
            <person name="Li G."/>
            <person name="Mu C."/>
            <person name="Tian Q."/>
            <person name="Mei H."/>
            <person name="Zhang T."/>
            <person name="Gao T."/>
            <person name="Zhang H."/>
        </authorList>
    </citation>
    <scope>NUCLEOTIDE SEQUENCE</scope>
    <source>
        <strain evidence="2">G02</strain>
    </source>
</reference>